<feature type="region of interest" description="Disordered" evidence="1">
    <location>
        <begin position="17"/>
        <end position="45"/>
    </location>
</feature>
<dbReference type="EnsemblMetazoa" id="MESCA002424-RA">
    <property type="protein sequence ID" value="MESCA002424-PA"/>
    <property type="gene ID" value="MESCA002424"/>
</dbReference>
<dbReference type="EMBL" id="CAQQ02173442">
    <property type="status" value="NOT_ANNOTATED_CDS"/>
    <property type="molecule type" value="Genomic_DNA"/>
</dbReference>
<reference evidence="2" key="2">
    <citation type="submission" date="2015-06" db="UniProtKB">
        <authorList>
            <consortium name="EnsemblMetazoa"/>
        </authorList>
    </citation>
    <scope>IDENTIFICATION</scope>
</reference>
<dbReference type="EMBL" id="CAQQ02173441">
    <property type="status" value="NOT_ANNOTATED_CDS"/>
    <property type="molecule type" value="Genomic_DNA"/>
</dbReference>
<keyword evidence="3" id="KW-1185">Reference proteome</keyword>
<sequence>MNPEIYPLLLIPHRSHKSGEIIKDTPMPRKTANEQNSPKVCSGNEKPYNTEFTVKLSKV</sequence>
<protein>
    <submittedName>
        <fullName evidence="2">Uncharacterized protein</fullName>
    </submittedName>
</protein>
<accession>T1GGB0</accession>
<evidence type="ECO:0000313" key="2">
    <source>
        <dbReference type="EnsemblMetazoa" id="MESCA002424-PA"/>
    </source>
</evidence>
<feature type="compositionally biased region" description="Basic and acidic residues" evidence="1">
    <location>
        <begin position="17"/>
        <end position="27"/>
    </location>
</feature>
<evidence type="ECO:0000313" key="3">
    <source>
        <dbReference type="Proteomes" id="UP000015102"/>
    </source>
</evidence>
<organism evidence="2 3">
    <name type="scientific">Megaselia scalaris</name>
    <name type="common">Humpbacked fly</name>
    <name type="synonym">Phora scalaris</name>
    <dbReference type="NCBI Taxonomy" id="36166"/>
    <lineage>
        <taxon>Eukaryota</taxon>
        <taxon>Metazoa</taxon>
        <taxon>Ecdysozoa</taxon>
        <taxon>Arthropoda</taxon>
        <taxon>Hexapoda</taxon>
        <taxon>Insecta</taxon>
        <taxon>Pterygota</taxon>
        <taxon>Neoptera</taxon>
        <taxon>Endopterygota</taxon>
        <taxon>Diptera</taxon>
        <taxon>Brachycera</taxon>
        <taxon>Muscomorpha</taxon>
        <taxon>Platypezoidea</taxon>
        <taxon>Phoridae</taxon>
        <taxon>Megaseliini</taxon>
        <taxon>Megaselia</taxon>
    </lineage>
</organism>
<reference evidence="3" key="1">
    <citation type="submission" date="2013-02" db="EMBL/GenBank/DDBJ databases">
        <authorList>
            <person name="Hughes D."/>
        </authorList>
    </citation>
    <scope>NUCLEOTIDE SEQUENCE</scope>
    <source>
        <strain>Durham</strain>
        <strain evidence="3">NC isolate 2 -- Noor lab</strain>
    </source>
</reference>
<evidence type="ECO:0000256" key="1">
    <source>
        <dbReference type="SAM" id="MobiDB-lite"/>
    </source>
</evidence>
<dbReference type="Proteomes" id="UP000015102">
    <property type="component" value="Unassembled WGS sequence"/>
</dbReference>
<dbReference type="HOGENOM" id="CLU_2963448_0_0_1"/>
<proteinExistence type="predicted"/>
<name>T1GGB0_MEGSC</name>
<dbReference type="AlphaFoldDB" id="T1GGB0"/>